<dbReference type="SUPFAM" id="SSF53335">
    <property type="entry name" value="S-adenosyl-L-methionine-dependent methyltransferases"/>
    <property type="match status" value="1"/>
</dbReference>
<evidence type="ECO:0000259" key="6">
    <source>
        <dbReference type="Pfam" id="PF13649"/>
    </source>
</evidence>
<keyword evidence="8" id="KW-1185">Reference proteome</keyword>
<reference evidence="7 8" key="1">
    <citation type="submission" date="2013-07" db="EMBL/GenBank/DDBJ databases">
        <authorList>
            <consortium name="DOE Joint Genome Institute"/>
            <person name="Reeve W."/>
            <person name="Huntemann M."/>
            <person name="Han J."/>
            <person name="Chen A."/>
            <person name="Kyrpides N."/>
            <person name="Mavromatis K."/>
            <person name="Markowitz V."/>
            <person name="Palaniappan K."/>
            <person name="Ivanova N."/>
            <person name="Schaumberg A."/>
            <person name="Pati A."/>
            <person name="Liolios K."/>
            <person name="Nordberg H.P."/>
            <person name="Cantor M.N."/>
            <person name="Hua S.X."/>
            <person name="Woyke T."/>
        </authorList>
    </citation>
    <scope>NUCLEOTIDE SEQUENCE [LARGE SCALE GENOMIC DNA]</scope>
    <source>
        <strain evidence="7 8">DSM 43889</strain>
    </source>
</reference>
<keyword evidence="4 5" id="KW-0949">S-adenosyl-L-methionine</keyword>
<gene>
    <name evidence="5" type="primary">tam</name>
    <name evidence="7" type="ORF">G443_004549</name>
</gene>
<dbReference type="RefSeq" id="WP_026419859.1">
    <property type="nucleotide sequence ID" value="NZ_AUBJ02000001.1"/>
</dbReference>
<sequence>MQNPQWDPATYLTFAEERGRPFHDLLARVRTTAPRRVVDLGCGPGNLTADLPRRWPTATVEALDSSPEMVEEARALGLAAELGDVREWHPSPDTDVVVANALLQWVPEHRELLRRWTRELPAGATIAFQVPGNQGSPAHVSARQVATTTRWRERLGDALVARADVVSTPTEYGDLLAAAGCAVDAWETTYLQRLTGEDPVLEWLSGTGLRPVRTQLDDAGWREFREDLAPLLREAYPRRADGTTWFPFRRIFVVATTPRG</sequence>
<comment type="function">
    <text evidence="5">Catalyzes the S-adenosylmethionine monomethyl esterification of trans-aconitate.</text>
</comment>
<accession>A0ABT1JPU9</accession>
<organism evidence="7 8">
    <name type="scientific">Actinoalloteichus caeruleus DSM 43889</name>
    <dbReference type="NCBI Taxonomy" id="1120930"/>
    <lineage>
        <taxon>Bacteria</taxon>
        <taxon>Bacillati</taxon>
        <taxon>Actinomycetota</taxon>
        <taxon>Actinomycetes</taxon>
        <taxon>Pseudonocardiales</taxon>
        <taxon>Pseudonocardiaceae</taxon>
        <taxon>Actinoalloteichus</taxon>
        <taxon>Actinoalloteichus cyanogriseus</taxon>
    </lineage>
</organism>
<keyword evidence="1 5" id="KW-0963">Cytoplasm</keyword>
<dbReference type="Proteomes" id="UP000791080">
    <property type="component" value="Unassembled WGS sequence"/>
</dbReference>
<evidence type="ECO:0000313" key="8">
    <source>
        <dbReference type="Proteomes" id="UP000791080"/>
    </source>
</evidence>
<keyword evidence="2 5" id="KW-0489">Methyltransferase</keyword>
<dbReference type="PANTHER" id="PTHR43861">
    <property type="entry name" value="TRANS-ACONITATE 2-METHYLTRANSFERASE-RELATED"/>
    <property type="match status" value="1"/>
</dbReference>
<comment type="similarity">
    <text evidence="5">Belongs to the methyltransferase superfamily. Tam family.</text>
</comment>
<feature type="domain" description="Methyltransferase" evidence="6">
    <location>
        <begin position="37"/>
        <end position="120"/>
    </location>
</feature>
<comment type="subcellular location">
    <subcellularLocation>
        <location evidence="5">Cytoplasm</location>
    </subcellularLocation>
</comment>
<evidence type="ECO:0000256" key="3">
    <source>
        <dbReference type="ARBA" id="ARBA00022679"/>
    </source>
</evidence>
<evidence type="ECO:0000256" key="2">
    <source>
        <dbReference type="ARBA" id="ARBA00022603"/>
    </source>
</evidence>
<name>A0ABT1JPU9_ACTCY</name>
<dbReference type="Gene3D" id="1.10.150.290">
    <property type="entry name" value="S-adenosyl-L-methionine-dependent methyltransferases"/>
    <property type="match status" value="1"/>
</dbReference>
<dbReference type="PANTHER" id="PTHR43861:SF1">
    <property type="entry name" value="TRANS-ACONITATE 2-METHYLTRANSFERASE"/>
    <property type="match status" value="1"/>
</dbReference>
<keyword evidence="3 5" id="KW-0808">Transferase</keyword>
<dbReference type="HAMAP" id="MF_00560">
    <property type="entry name" value="Tran_acon_Me_trans"/>
    <property type="match status" value="1"/>
</dbReference>
<reference evidence="7 8" key="2">
    <citation type="submission" date="2022-06" db="EMBL/GenBank/DDBJ databases">
        <title>Genomic Encyclopedia of Type Strains, Phase I: the one thousand microbial genomes (KMG-I) project.</title>
        <authorList>
            <person name="Kyrpides N."/>
        </authorList>
    </citation>
    <scope>NUCLEOTIDE SEQUENCE [LARGE SCALE GENOMIC DNA]</scope>
    <source>
        <strain evidence="7 8">DSM 43889</strain>
    </source>
</reference>
<dbReference type="NCBIfam" id="NF010703">
    <property type="entry name" value="PRK14103.1"/>
    <property type="match status" value="1"/>
</dbReference>
<proteinExistence type="inferred from homology"/>
<dbReference type="CDD" id="cd02440">
    <property type="entry name" value="AdoMet_MTases"/>
    <property type="match status" value="1"/>
</dbReference>
<comment type="caution">
    <text evidence="7">The sequence shown here is derived from an EMBL/GenBank/DDBJ whole genome shotgun (WGS) entry which is preliminary data.</text>
</comment>
<dbReference type="EMBL" id="AUBJ02000001">
    <property type="protein sequence ID" value="MCP2334279.1"/>
    <property type="molecule type" value="Genomic_DNA"/>
</dbReference>
<evidence type="ECO:0000256" key="1">
    <source>
        <dbReference type="ARBA" id="ARBA00022490"/>
    </source>
</evidence>
<evidence type="ECO:0000313" key="7">
    <source>
        <dbReference type="EMBL" id="MCP2334279.1"/>
    </source>
</evidence>
<dbReference type="InterPro" id="IPR023506">
    <property type="entry name" value="Trans-aconitate_MeTrfase"/>
</dbReference>
<comment type="catalytic activity">
    <reaction evidence="5">
        <text>trans-aconitate + S-adenosyl-L-methionine = (E)-3-(methoxycarbonyl)pent-2-enedioate + S-adenosyl-L-homocysteine</text>
        <dbReference type="Rhea" id="RHEA:14969"/>
        <dbReference type="ChEBI" id="CHEBI:15708"/>
        <dbReference type="ChEBI" id="CHEBI:57470"/>
        <dbReference type="ChEBI" id="CHEBI:57856"/>
        <dbReference type="ChEBI" id="CHEBI:59789"/>
        <dbReference type="EC" id="2.1.1.144"/>
    </reaction>
</comment>
<dbReference type="InterPro" id="IPR041698">
    <property type="entry name" value="Methyltransf_25"/>
</dbReference>
<dbReference type="EC" id="2.1.1.144" evidence="5"/>
<protein>
    <recommendedName>
        <fullName evidence="5">Trans-aconitate 2-methyltransferase</fullName>
        <ecNumber evidence="5">2.1.1.144</ecNumber>
    </recommendedName>
</protein>
<dbReference type="InterPro" id="IPR023149">
    <property type="entry name" value="Trans_acon_MeTrfase_C"/>
</dbReference>
<dbReference type="InterPro" id="IPR029063">
    <property type="entry name" value="SAM-dependent_MTases_sf"/>
</dbReference>
<dbReference type="Gene3D" id="3.40.50.150">
    <property type="entry name" value="Vaccinia Virus protein VP39"/>
    <property type="match status" value="1"/>
</dbReference>
<evidence type="ECO:0000256" key="5">
    <source>
        <dbReference type="HAMAP-Rule" id="MF_00560"/>
    </source>
</evidence>
<dbReference type="Pfam" id="PF13649">
    <property type="entry name" value="Methyltransf_25"/>
    <property type="match status" value="1"/>
</dbReference>
<evidence type="ECO:0000256" key="4">
    <source>
        <dbReference type="ARBA" id="ARBA00022691"/>
    </source>
</evidence>